<organism evidence="1 2">
    <name type="scientific">Labrus bergylta</name>
    <name type="common">ballan wrasse</name>
    <dbReference type="NCBI Taxonomy" id="56723"/>
    <lineage>
        <taxon>Eukaryota</taxon>
        <taxon>Metazoa</taxon>
        <taxon>Chordata</taxon>
        <taxon>Craniata</taxon>
        <taxon>Vertebrata</taxon>
        <taxon>Euteleostomi</taxon>
        <taxon>Actinopterygii</taxon>
        <taxon>Neopterygii</taxon>
        <taxon>Teleostei</taxon>
        <taxon>Neoteleostei</taxon>
        <taxon>Acanthomorphata</taxon>
        <taxon>Eupercaria</taxon>
        <taxon>Labriformes</taxon>
        <taxon>Labridae</taxon>
        <taxon>Labrus</taxon>
    </lineage>
</organism>
<dbReference type="Proteomes" id="UP000261660">
    <property type="component" value="Unplaced"/>
</dbReference>
<dbReference type="Ensembl" id="ENSLBET00000028866.1">
    <property type="protein sequence ID" value="ENSLBEP00000027550.1"/>
    <property type="gene ID" value="ENSLBEG00000020895.1"/>
</dbReference>
<protein>
    <submittedName>
        <fullName evidence="1">Uncharacterized protein</fullName>
    </submittedName>
</protein>
<proteinExistence type="predicted"/>
<dbReference type="InParanoid" id="A0A3Q3N151"/>
<accession>A0A3Q3N151</accession>
<evidence type="ECO:0000313" key="2">
    <source>
        <dbReference type="Proteomes" id="UP000261660"/>
    </source>
</evidence>
<keyword evidence="2" id="KW-1185">Reference proteome</keyword>
<sequence length="75" mass="8087">MSHLLIHLFIHPFIHTPIHTPVHTPAHTPAHTPVHTPVHSYTCSGCTEPAECAPALSRALSPPAPSRSLRHAAIL</sequence>
<reference evidence="1" key="2">
    <citation type="submission" date="2025-09" db="UniProtKB">
        <authorList>
            <consortium name="Ensembl"/>
        </authorList>
    </citation>
    <scope>IDENTIFICATION</scope>
</reference>
<name>A0A3Q3N151_9LABR</name>
<evidence type="ECO:0000313" key="1">
    <source>
        <dbReference type="Ensembl" id="ENSLBEP00000027550.1"/>
    </source>
</evidence>
<dbReference type="AlphaFoldDB" id="A0A3Q3N151"/>
<reference evidence="1" key="1">
    <citation type="submission" date="2025-08" db="UniProtKB">
        <authorList>
            <consortium name="Ensembl"/>
        </authorList>
    </citation>
    <scope>IDENTIFICATION</scope>
</reference>